<dbReference type="EMBL" id="CP032485">
    <property type="protein sequence ID" value="QDH24492.1"/>
    <property type="molecule type" value="Genomic_DNA"/>
</dbReference>
<reference evidence="1 2" key="1">
    <citation type="submission" date="2018-09" db="EMBL/GenBank/DDBJ databases">
        <title>The complete genome sequence of Neokomagataea tanensis NBRC 106556(T).</title>
        <authorList>
            <person name="Chua K.-O."/>
            <person name="See-Too W.-S."/>
            <person name="Hong K.-W."/>
            <person name="Yin W.-F."/>
            <person name="Chan K.-G."/>
        </authorList>
    </citation>
    <scope>NUCLEOTIDE SEQUENCE [LARGE SCALE GENOMIC DNA]</scope>
    <source>
        <strain evidence="2">AH13 \ NBRC 106556</strain>
    </source>
</reference>
<keyword evidence="2" id="KW-1185">Reference proteome</keyword>
<protein>
    <submittedName>
        <fullName evidence="1">Alpha/beta fold hydrolase</fullName>
    </submittedName>
</protein>
<accession>A0A4Y6V336</accession>
<dbReference type="InterPro" id="IPR029058">
    <property type="entry name" value="AB_hydrolase_fold"/>
</dbReference>
<keyword evidence="1" id="KW-0378">Hydrolase</keyword>
<dbReference type="Pfam" id="PF06821">
    <property type="entry name" value="Ser_hydrolase"/>
    <property type="match status" value="1"/>
</dbReference>
<organism evidence="1 2">
    <name type="scientific">Neokomagataea tanensis</name>
    <dbReference type="NCBI Taxonomy" id="661191"/>
    <lineage>
        <taxon>Bacteria</taxon>
        <taxon>Pseudomonadati</taxon>
        <taxon>Pseudomonadota</taxon>
        <taxon>Alphaproteobacteria</taxon>
        <taxon>Acetobacterales</taxon>
        <taxon>Acetobacteraceae</taxon>
        <taxon>Neokomagataea</taxon>
    </lineage>
</organism>
<dbReference type="AlphaFoldDB" id="A0A4Y6V336"/>
<dbReference type="Gene3D" id="3.40.50.1820">
    <property type="entry name" value="alpha/beta hydrolase"/>
    <property type="match status" value="1"/>
</dbReference>
<dbReference type="KEGG" id="ntn:D5366_03685"/>
<dbReference type="SUPFAM" id="SSF53474">
    <property type="entry name" value="alpha/beta-Hydrolases"/>
    <property type="match status" value="1"/>
</dbReference>
<dbReference type="InterPro" id="IPR010662">
    <property type="entry name" value="RBBP9/YdeN"/>
</dbReference>
<dbReference type="GO" id="GO:0016787">
    <property type="term" value="F:hydrolase activity"/>
    <property type="evidence" value="ECO:0007669"/>
    <property type="project" value="UniProtKB-KW"/>
</dbReference>
<dbReference type="Proteomes" id="UP000317214">
    <property type="component" value="Chromosome"/>
</dbReference>
<sequence>MAKIVAAHSEHRTLTTALSVLPLERENALQHGFSNLKKRFHLLLVPGLFGSGPLHWQSQWASTFGLKRLKQTDWENPEPASWDMSLSTAINTRDRADKPILLIGHSLGAVLCARWMSKHTNTQTQVAGAFLVAPADVEQAQTPDSFRVRAFAPLPSTTTALPTTLIASENDPWLSLPRAKYLSQRWGQNYAPSESADILVQTNRLACGRKGRSYYFRLQNNAELGCKNYQPSLDCFKKRSKAASVSSPTKCSIPSASIVAFCGLTPRAFRKFSTISWRCFTS</sequence>
<evidence type="ECO:0000313" key="1">
    <source>
        <dbReference type="EMBL" id="QDH24492.1"/>
    </source>
</evidence>
<gene>
    <name evidence="1" type="ORF">D5366_03685</name>
</gene>
<proteinExistence type="predicted"/>
<name>A0A4Y6V336_9PROT</name>
<dbReference type="OrthoDB" id="9804993at2"/>
<evidence type="ECO:0000313" key="2">
    <source>
        <dbReference type="Proteomes" id="UP000317214"/>
    </source>
</evidence>